<evidence type="ECO:0000259" key="8">
    <source>
        <dbReference type="Pfam" id="PF01694"/>
    </source>
</evidence>
<keyword evidence="3 7" id="KW-0812">Transmembrane</keyword>
<comment type="caution">
    <text evidence="9">The sequence shown here is derived from an EMBL/GenBank/DDBJ whole genome shotgun (WGS) entry which is preliminary data.</text>
</comment>
<name>A0A2T9Y767_9FUNG</name>
<evidence type="ECO:0000256" key="3">
    <source>
        <dbReference type="ARBA" id="ARBA00022692"/>
    </source>
</evidence>
<dbReference type="OrthoDB" id="10257275at2759"/>
<dbReference type="Pfam" id="PF01694">
    <property type="entry name" value="Rhomboid"/>
    <property type="match status" value="1"/>
</dbReference>
<feature type="domain" description="Peptidase S54 rhomboid" evidence="8">
    <location>
        <begin position="90"/>
        <end position="130"/>
    </location>
</feature>
<keyword evidence="4" id="KW-0378">Hydrolase</keyword>
<accession>A0A2T9Y767</accession>
<dbReference type="PANTHER" id="PTHR43731:SF14">
    <property type="entry name" value="PRESENILIN-ASSOCIATED RHOMBOID-LIKE PROTEIN, MITOCHONDRIAL"/>
    <property type="match status" value="1"/>
</dbReference>
<dbReference type="Gene3D" id="1.20.1540.10">
    <property type="entry name" value="Rhomboid-like"/>
    <property type="match status" value="1"/>
</dbReference>
<evidence type="ECO:0000256" key="7">
    <source>
        <dbReference type="SAM" id="Phobius"/>
    </source>
</evidence>
<dbReference type="GO" id="GO:0016020">
    <property type="term" value="C:membrane"/>
    <property type="evidence" value="ECO:0007669"/>
    <property type="project" value="UniProtKB-SubCell"/>
</dbReference>
<dbReference type="InterPro" id="IPR022764">
    <property type="entry name" value="Peptidase_S54_rhomboid_dom"/>
</dbReference>
<protein>
    <recommendedName>
        <fullName evidence="8">Peptidase S54 rhomboid domain-containing protein</fullName>
    </recommendedName>
</protein>
<organism evidence="9 10">
    <name type="scientific">Smittium simulii</name>
    <dbReference type="NCBI Taxonomy" id="133385"/>
    <lineage>
        <taxon>Eukaryota</taxon>
        <taxon>Fungi</taxon>
        <taxon>Fungi incertae sedis</taxon>
        <taxon>Zoopagomycota</taxon>
        <taxon>Kickxellomycotina</taxon>
        <taxon>Harpellomycetes</taxon>
        <taxon>Harpellales</taxon>
        <taxon>Legeriomycetaceae</taxon>
        <taxon>Smittium</taxon>
    </lineage>
</organism>
<dbReference type="GO" id="GO:0004252">
    <property type="term" value="F:serine-type endopeptidase activity"/>
    <property type="evidence" value="ECO:0007669"/>
    <property type="project" value="InterPro"/>
</dbReference>
<dbReference type="InterPro" id="IPR035952">
    <property type="entry name" value="Rhomboid-like_sf"/>
</dbReference>
<dbReference type="AlphaFoldDB" id="A0A2T9Y767"/>
<dbReference type="PANTHER" id="PTHR43731">
    <property type="entry name" value="RHOMBOID PROTEASE"/>
    <property type="match status" value="1"/>
</dbReference>
<dbReference type="Proteomes" id="UP000245383">
    <property type="component" value="Unassembled WGS sequence"/>
</dbReference>
<keyword evidence="10" id="KW-1185">Reference proteome</keyword>
<evidence type="ECO:0000313" key="9">
    <source>
        <dbReference type="EMBL" id="PVU88173.1"/>
    </source>
</evidence>
<keyword evidence="6 7" id="KW-0472">Membrane</keyword>
<evidence type="ECO:0000256" key="4">
    <source>
        <dbReference type="ARBA" id="ARBA00022801"/>
    </source>
</evidence>
<evidence type="ECO:0000313" key="10">
    <source>
        <dbReference type="Proteomes" id="UP000245383"/>
    </source>
</evidence>
<reference evidence="9 10" key="1">
    <citation type="journal article" date="2018" name="MBio">
        <title>Comparative Genomics Reveals the Core Gene Toolbox for the Fungus-Insect Symbiosis.</title>
        <authorList>
            <person name="Wang Y."/>
            <person name="Stata M."/>
            <person name="Wang W."/>
            <person name="Stajich J.E."/>
            <person name="White M.M."/>
            <person name="Moncalvo J.M."/>
        </authorList>
    </citation>
    <scope>NUCLEOTIDE SEQUENCE [LARGE SCALE GENOMIC DNA]</scope>
    <source>
        <strain evidence="9 10">SWE-8-4</strain>
    </source>
</reference>
<dbReference type="EMBL" id="MBFR01000407">
    <property type="protein sequence ID" value="PVU88173.1"/>
    <property type="molecule type" value="Genomic_DNA"/>
</dbReference>
<keyword evidence="5 7" id="KW-1133">Transmembrane helix</keyword>
<proteinExistence type="inferred from homology"/>
<gene>
    <name evidence="9" type="ORF">BB561_005991</name>
</gene>
<evidence type="ECO:0000256" key="2">
    <source>
        <dbReference type="ARBA" id="ARBA00009045"/>
    </source>
</evidence>
<evidence type="ECO:0000256" key="1">
    <source>
        <dbReference type="ARBA" id="ARBA00004141"/>
    </source>
</evidence>
<comment type="subcellular location">
    <subcellularLocation>
        <location evidence="1">Membrane</location>
        <topology evidence="1">Multi-pass membrane protein</topology>
    </subcellularLocation>
</comment>
<comment type="similarity">
    <text evidence="2">Belongs to the peptidase S54 family.</text>
</comment>
<sequence>MPIVHTINDINNNYPNSRNFGVLPLSQPIYTTNNDEMSQKIKTFFKTLPILTISILVICITIFISLQTTLFFEGKNWGTYLPLQYTLILQGQVWRLFTYSIYHFGFFHLFFNMISLLSLSYIFEKDVYGFFKLLTPSDTFFSNLEKKIIPQIIYKSPRYIKADNFVSLNTMCNNTQTSSSILSTNLSSQNTLWPLESTASNGSFCGQGRTLSSNK</sequence>
<dbReference type="SUPFAM" id="SSF144091">
    <property type="entry name" value="Rhomboid-like"/>
    <property type="match status" value="1"/>
</dbReference>
<dbReference type="InterPro" id="IPR050925">
    <property type="entry name" value="Rhomboid_protease_S54"/>
</dbReference>
<feature type="transmembrane region" description="Helical" evidence="7">
    <location>
        <begin position="101"/>
        <end position="123"/>
    </location>
</feature>
<evidence type="ECO:0000256" key="5">
    <source>
        <dbReference type="ARBA" id="ARBA00022989"/>
    </source>
</evidence>
<evidence type="ECO:0000256" key="6">
    <source>
        <dbReference type="ARBA" id="ARBA00023136"/>
    </source>
</evidence>
<feature type="transmembrane region" description="Helical" evidence="7">
    <location>
        <begin position="48"/>
        <end position="72"/>
    </location>
</feature>